<gene>
    <name evidence="4" type="ORF">SAMN05444486_102426</name>
</gene>
<accession>A0A1H3KA17</accession>
<dbReference type="PROSITE" id="PS51014">
    <property type="entry name" value="COBK_CBIJ"/>
    <property type="match status" value="1"/>
</dbReference>
<dbReference type="GO" id="GO:0016994">
    <property type="term" value="F:precorrin-6A reductase activity"/>
    <property type="evidence" value="ECO:0007669"/>
    <property type="project" value="InterPro"/>
</dbReference>
<evidence type="ECO:0000313" key="5">
    <source>
        <dbReference type="Proteomes" id="UP000199026"/>
    </source>
</evidence>
<dbReference type="GeneID" id="78124498"/>
<dbReference type="Pfam" id="PF02571">
    <property type="entry name" value="CbiJ"/>
    <property type="match status" value="1"/>
</dbReference>
<dbReference type="Proteomes" id="UP000199026">
    <property type="component" value="Unassembled WGS sequence"/>
</dbReference>
<name>A0A1H3KA17_9RHOB</name>
<dbReference type="PANTHER" id="PTHR36925">
    <property type="entry name" value="COBALT-PRECORRIN-6A REDUCTASE"/>
    <property type="match status" value="1"/>
</dbReference>
<keyword evidence="5" id="KW-1185">Reference proteome</keyword>
<dbReference type="EMBL" id="FNPR01000002">
    <property type="protein sequence ID" value="SDY49032.1"/>
    <property type="molecule type" value="Genomic_DNA"/>
</dbReference>
<dbReference type="PANTHER" id="PTHR36925:SF1">
    <property type="entry name" value="COBALT-PRECORRIN-6A REDUCTASE"/>
    <property type="match status" value="1"/>
</dbReference>
<dbReference type="AlphaFoldDB" id="A0A1H3KA17"/>
<dbReference type="GO" id="GO:0009236">
    <property type="term" value="P:cobalamin biosynthetic process"/>
    <property type="evidence" value="ECO:0007669"/>
    <property type="project" value="UniProtKB-UniPathway"/>
</dbReference>
<reference evidence="4 5" key="1">
    <citation type="submission" date="2016-10" db="EMBL/GenBank/DDBJ databases">
        <authorList>
            <person name="de Groot N.N."/>
        </authorList>
    </citation>
    <scope>NUCLEOTIDE SEQUENCE [LARGE SCALE GENOMIC DNA]</scope>
    <source>
        <strain evidence="4 5">DSM 24677</strain>
    </source>
</reference>
<sequence>MKRLLLLAGAGEARAVAQGLADVGAAAVASLEGSARFLSGLALPTRHGGFGGAAGFERYLDEQEIAAVLDVTHPFAEEISARTAASCAARGLPYALLWRPAWQPDVGDDWVALENEAAAAAHIPAGSTVFVATGRRGLAGFANLRNCEVIARRIAEAAPEPFPFAGGRYLASVAPFSVAEEEALFRQLGVDWLVVKNAGGEGARPKLHAARNLGLKVGMIARPAPPEGVTLLATVEEALDWARAHG</sequence>
<evidence type="ECO:0000256" key="2">
    <source>
        <dbReference type="ARBA" id="ARBA00022573"/>
    </source>
</evidence>
<comment type="pathway">
    <text evidence="1">Cofactor biosynthesis; adenosylcobalamin biosynthesis.</text>
</comment>
<evidence type="ECO:0000313" key="4">
    <source>
        <dbReference type="EMBL" id="SDY49032.1"/>
    </source>
</evidence>
<dbReference type="RefSeq" id="WP_089890218.1">
    <property type="nucleotide sequence ID" value="NZ_CALJFH010000012.1"/>
</dbReference>
<protein>
    <submittedName>
        <fullName evidence="4">Precorrin-6A/cobalt-precorrin-6A reductase</fullName>
    </submittedName>
</protein>
<evidence type="ECO:0000256" key="1">
    <source>
        <dbReference type="ARBA" id="ARBA00004953"/>
    </source>
</evidence>
<evidence type="ECO:0000256" key="3">
    <source>
        <dbReference type="ARBA" id="ARBA00023002"/>
    </source>
</evidence>
<proteinExistence type="predicted"/>
<dbReference type="STRING" id="576131.SAMN05444486_102426"/>
<keyword evidence="3" id="KW-0560">Oxidoreductase</keyword>
<keyword evidence="2" id="KW-0169">Cobalamin biosynthesis</keyword>
<dbReference type="InterPro" id="IPR003723">
    <property type="entry name" value="Precorrin-6x_reduct"/>
</dbReference>
<organism evidence="4 5">
    <name type="scientific">Lentibacter algarum</name>
    <dbReference type="NCBI Taxonomy" id="576131"/>
    <lineage>
        <taxon>Bacteria</taxon>
        <taxon>Pseudomonadati</taxon>
        <taxon>Pseudomonadota</taxon>
        <taxon>Alphaproteobacteria</taxon>
        <taxon>Rhodobacterales</taxon>
        <taxon>Roseobacteraceae</taxon>
        <taxon>Lentibacter</taxon>
    </lineage>
</organism>
<dbReference type="OrthoDB" id="5183775at2"/>
<dbReference type="UniPathway" id="UPA00148"/>